<dbReference type="EMBL" id="AP024488">
    <property type="protein sequence ID" value="BCS96349.1"/>
    <property type="molecule type" value="Genomic_DNA"/>
</dbReference>
<organism evidence="1 2">
    <name type="scientific">Desulfoluna limicola</name>
    <dbReference type="NCBI Taxonomy" id="2810562"/>
    <lineage>
        <taxon>Bacteria</taxon>
        <taxon>Pseudomonadati</taxon>
        <taxon>Thermodesulfobacteriota</taxon>
        <taxon>Desulfobacteria</taxon>
        <taxon>Desulfobacterales</taxon>
        <taxon>Desulfolunaceae</taxon>
        <taxon>Desulfoluna</taxon>
    </lineage>
</organism>
<sequence>MIGFPQRTAPSLLTVLFSLMLLILVVAAPLIAAAQPEQDDVAAAATGVEFQPRLGDFHYDIHWGIKRVASGVISVSRDSDHYVLTLHKKTTDAIDLVYRVRYRGETRIKAEDLSPDHSILSEEVKKKKKIQDARYDPATGSVSVVETRSKLKTSGGDKVKEFDLESDIGIFDAFTAIFLARSFDWQLGESHQFSVFIGQKEYDVSLDCIEKMKMDLPIGNIPVWVIRPTVVKRDDGKESSGGENTLMYLSADESKDIIKIKTKLGIGSVELRLVKYVE</sequence>
<keyword evidence="2" id="KW-1185">Reference proteome</keyword>
<evidence type="ECO:0000313" key="2">
    <source>
        <dbReference type="Proteomes" id="UP001320148"/>
    </source>
</evidence>
<proteinExistence type="predicted"/>
<dbReference type="InterPro" id="IPR021457">
    <property type="entry name" value="DUF3108"/>
</dbReference>
<evidence type="ECO:0008006" key="3">
    <source>
        <dbReference type="Google" id="ProtNLM"/>
    </source>
</evidence>
<reference evidence="1 2" key="1">
    <citation type="submission" date="2021-02" db="EMBL/GenBank/DDBJ databases">
        <title>Complete genome of Desulfoluna sp. strain ASN36.</title>
        <authorList>
            <person name="Takahashi A."/>
            <person name="Kojima H."/>
            <person name="Fukui M."/>
        </authorList>
    </citation>
    <scope>NUCLEOTIDE SEQUENCE [LARGE SCALE GENOMIC DNA]</scope>
    <source>
        <strain evidence="1 2">ASN36</strain>
    </source>
</reference>
<accession>A0ABN6F1E7</accession>
<name>A0ABN6F1E7_9BACT</name>
<evidence type="ECO:0000313" key="1">
    <source>
        <dbReference type="EMBL" id="BCS96349.1"/>
    </source>
</evidence>
<protein>
    <recommendedName>
        <fullName evidence="3">DUF3108 domain-containing protein</fullName>
    </recommendedName>
</protein>
<gene>
    <name evidence="1" type="ORF">DSLASN_19810</name>
</gene>
<dbReference type="Proteomes" id="UP001320148">
    <property type="component" value="Chromosome"/>
</dbReference>
<dbReference type="Pfam" id="PF11306">
    <property type="entry name" value="DUF3108"/>
    <property type="match status" value="1"/>
</dbReference>